<sequence>MTLTSWLMYLDSLGDSHCRRSCLFTAEYVERVLQSIFHTITIVAVYEILKETFRRIEVIRLRSKVRKYEIMIQNCCCRMYGCRSCYNHLRQNVPTITYRSVPPSIHRSLQEKVVLWKPQKVPDCYKRYWRRGDSREEIESTTRYLSDLTTYMRELCAEQDYEINESFRKYEMMRKRRQEDMMLQSLKEKRMFPCVAARSPCNVRNPRPSTSESLATPFGL</sequence>
<reference evidence="1" key="1">
    <citation type="journal article" date="2014" name="PLoS ONE">
        <title>Transcriptome-Based Identification of ABC Transporters in the Western Tarnished Plant Bug Lygus hesperus.</title>
        <authorList>
            <person name="Hull J.J."/>
            <person name="Chaney K."/>
            <person name="Geib S.M."/>
            <person name="Fabrick J.A."/>
            <person name="Brent C.S."/>
            <person name="Walsh D."/>
            <person name="Lavine L.C."/>
        </authorList>
    </citation>
    <scope>NUCLEOTIDE SEQUENCE</scope>
</reference>
<accession>A0A0A9Z4T1</accession>
<dbReference type="AlphaFoldDB" id="A0A0A9Z4T1"/>
<proteinExistence type="predicted"/>
<evidence type="ECO:0000313" key="1">
    <source>
        <dbReference type="EMBL" id="JAG38343.1"/>
    </source>
</evidence>
<name>A0A0A9Z4T1_LYGHE</name>
<gene>
    <name evidence="1" type="ORF">CM83_98857</name>
</gene>
<organism evidence="1">
    <name type="scientific">Lygus hesperus</name>
    <name type="common">Western plant bug</name>
    <dbReference type="NCBI Taxonomy" id="30085"/>
    <lineage>
        <taxon>Eukaryota</taxon>
        <taxon>Metazoa</taxon>
        <taxon>Ecdysozoa</taxon>
        <taxon>Arthropoda</taxon>
        <taxon>Hexapoda</taxon>
        <taxon>Insecta</taxon>
        <taxon>Pterygota</taxon>
        <taxon>Neoptera</taxon>
        <taxon>Paraneoptera</taxon>
        <taxon>Hemiptera</taxon>
        <taxon>Heteroptera</taxon>
        <taxon>Panheteroptera</taxon>
        <taxon>Cimicomorpha</taxon>
        <taxon>Miridae</taxon>
        <taxon>Mirini</taxon>
        <taxon>Lygus</taxon>
    </lineage>
</organism>
<reference evidence="1" key="2">
    <citation type="submission" date="2014-07" db="EMBL/GenBank/DDBJ databases">
        <authorList>
            <person name="Hull J."/>
        </authorList>
    </citation>
    <scope>NUCLEOTIDE SEQUENCE</scope>
</reference>
<dbReference type="EMBL" id="GBHO01005261">
    <property type="protein sequence ID" value="JAG38343.1"/>
    <property type="molecule type" value="Transcribed_RNA"/>
</dbReference>
<protein>
    <submittedName>
        <fullName evidence="1">Uncharacterized protein</fullName>
    </submittedName>
</protein>
<feature type="non-terminal residue" evidence="1">
    <location>
        <position position="220"/>
    </location>
</feature>